<evidence type="ECO:0000313" key="2">
    <source>
        <dbReference type="EMBL" id="AXK36423.1"/>
    </source>
</evidence>
<reference evidence="2 3" key="1">
    <citation type="submission" date="2018-07" db="EMBL/GenBank/DDBJ databases">
        <title>Draft genome of the type strain Streptomyces armeniacus ATCC 15676.</title>
        <authorList>
            <person name="Labana P."/>
            <person name="Gosse J.T."/>
            <person name="Boddy C.N."/>
        </authorList>
    </citation>
    <scope>NUCLEOTIDE SEQUENCE [LARGE SCALE GENOMIC DNA]</scope>
    <source>
        <strain evidence="2 3">ATCC 15676</strain>
    </source>
</reference>
<feature type="compositionally biased region" description="Low complexity" evidence="1">
    <location>
        <begin position="77"/>
        <end position="90"/>
    </location>
</feature>
<gene>
    <name evidence="2" type="ORF">DVA86_31405</name>
</gene>
<sequence>MASTPPKVRHHQRATPSVCGRAWHIRARGAPTIRMTVRATRTTYVTSKATIDPARTMPRMIRKMLPLSSSGFRMKSRSASPAVPSSTPSPMTAWESALARLTAFPARSRERAEARKPSGMRGAISFTECRRWMLSWLIRTRPAIMIRIE</sequence>
<protein>
    <submittedName>
        <fullName evidence="2">Uncharacterized protein</fullName>
    </submittedName>
</protein>
<accession>A0A345XXQ7</accession>
<keyword evidence="3" id="KW-1185">Reference proteome</keyword>
<dbReference type="AlphaFoldDB" id="A0A345XXQ7"/>
<name>A0A345XXQ7_9ACTN</name>
<feature type="region of interest" description="Disordered" evidence="1">
    <location>
        <begin position="72"/>
        <end position="91"/>
    </location>
</feature>
<dbReference type="EMBL" id="CP031320">
    <property type="protein sequence ID" value="AXK36423.1"/>
    <property type="molecule type" value="Genomic_DNA"/>
</dbReference>
<proteinExistence type="predicted"/>
<evidence type="ECO:0000256" key="1">
    <source>
        <dbReference type="SAM" id="MobiDB-lite"/>
    </source>
</evidence>
<dbReference type="Proteomes" id="UP000254425">
    <property type="component" value="Chromosome"/>
</dbReference>
<dbReference type="KEGG" id="sarm:DVA86_31405"/>
<evidence type="ECO:0000313" key="3">
    <source>
        <dbReference type="Proteomes" id="UP000254425"/>
    </source>
</evidence>
<organism evidence="2 3">
    <name type="scientific">Streptomyces armeniacus</name>
    <dbReference type="NCBI Taxonomy" id="83291"/>
    <lineage>
        <taxon>Bacteria</taxon>
        <taxon>Bacillati</taxon>
        <taxon>Actinomycetota</taxon>
        <taxon>Actinomycetes</taxon>
        <taxon>Kitasatosporales</taxon>
        <taxon>Streptomycetaceae</taxon>
        <taxon>Streptomyces</taxon>
    </lineage>
</organism>